<protein>
    <submittedName>
        <fullName evidence="2">Uncharacterized protein</fullName>
    </submittedName>
</protein>
<evidence type="ECO:0000256" key="1">
    <source>
        <dbReference type="SAM" id="MobiDB-lite"/>
    </source>
</evidence>
<evidence type="ECO:0000313" key="2">
    <source>
        <dbReference type="EMBL" id="EJW97877.1"/>
    </source>
</evidence>
<reference evidence="2" key="1">
    <citation type="journal article" date="2012" name="PLoS ONE">
        <title>Gene sets for utilization of primary and secondary nutrition supplies in the distal gut of endangered iberian lynx.</title>
        <authorList>
            <person name="Alcaide M."/>
            <person name="Messina E."/>
            <person name="Richter M."/>
            <person name="Bargiela R."/>
            <person name="Peplies J."/>
            <person name="Huws S.A."/>
            <person name="Newbold C.J."/>
            <person name="Golyshin P.N."/>
            <person name="Simon M.A."/>
            <person name="Lopez G."/>
            <person name="Yakimov M.M."/>
            <person name="Ferrer M."/>
        </authorList>
    </citation>
    <scope>NUCLEOTIDE SEQUENCE</scope>
</reference>
<sequence>MKEVQITRKSDLNFLSVTQHCSFCCRGQIAVEIHLETIKGLLISRQKNVLVLKTQVLRGLIEFETFIHVADWNVGIPPSEENHGVNKERQEEIHQDTADHNQQTLPSRFGTELIGLHRLFHLFHIHRLINHTGDLHIASQGQPTNMIVRTTETEKFPGFPRVKEQTELFYSYLKQFCKQEVTPLMQQNQNGKTQHELSRLDQKYLHWFKCRL</sequence>
<organism evidence="2">
    <name type="scientific">gut metagenome</name>
    <dbReference type="NCBI Taxonomy" id="749906"/>
    <lineage>
        <taxon>unclassified sequences</taxon>
        <taxon>metagenomes</taxon>
        <taxon>organismal metagenomes</taxon>
    </lineage>
</organism>
<accession>J9G7V9</accession>
<proteinExistence type="predicted"/>
<dbReference type="AlphaFoldDB" id="J9G7V9"/>
<feature type="region of interest" description="Disordered" evidence="1">
    <location>
        <begin position="80"/>
        <end position="102"/>
    </location>
</feature>
<name>J9G7V9_9ZZZZ</name>
<feature type="compositionally biased region" description="Basic and acidic residues" evidence="1">
    <location>
        <begin position="80"/>
        <end position="99"/>
    </location>
</feature>
<gene>
    <name evidence="2" type="ORF">EVA_14009</name>
</gene>
<dbReference type="EMBL" id="AMCI01004538">
    <property type="protein sequence ID" value="EJW97877.1"/>
    <property type="molecule type" value="Genomic_DNA"/>
</dbReference>
<comment type="caution">
    <text evidence="2">The sequence shown here is derived from an EMBL/GenBank/DDBJ whole genome shotgun (WGS) entry which is preliminary data.</text>
</comment>